<feature type="compositionally biased region" description="Low complexity" evidence="1">
    <location>
        <begin position="33"/>
        <end position="44"/>
    </location>
</feature>
<evidence type="ECO:0000313" key="2">
    <source>
        <dbReference type="EnsemblPlants" id="LPERR08G13770.3"/>
    </source>
</evidence>
<sequence length="144" mass="16101">MNRRGVNGGGARTKSFLSLRRSQHRDDFDDGSRAAQARRAAAVRPSDHFRRGKWFPMRDAKSSADNRSRQMWRESADVQWLDGGMATFVWRGQVVPVKAAPDANDDDDDGALITALTPAHIDQPHRFFTGKALHWSGTWEPGLG</sequence>
<dbReference type="Gramene" id="LPERR08G13770.3">
    <property type="protein sequence ID" value="LPERR08G13770.3"/>
    <property type="gene ID" value="LPERR08G13770"/>
</dbReference>
<dbReference type="AlphaFoldDB" id="A0A0D9X8G6"/>
<feature type="compositionally biased region" description="Gly residues" evidence="1">
    <location>
        <begin position="1"/>
        <end position="11"/>
    </location>
</feature>
<accession>A0A0D9X8G6</accession>
<reference evidence="2" key="3">
    <citation type="submission" date="2015-04" db="UniProtKB">
        <authorList>
            <consortium name="EnsemblPlants"/>
        </authorList>
    </citation>
    <scope>IDENTIFICATION</scope>
</reference>
<dbReference type="Proteomes" id="UP000032180">
    <property type="component" value="Chromosome 8"/>
</dbReference>
<feature type="region of interest" description="Disordered" evidence="1">
    <location>
        <begin position="1"/>
        <end position="45"/>
    </location>
</feature>
<evidence type="ECO:0000256" key="1">
    <source>
        <dbReference type="SAM" id="MobiDB-lite"/>
    </source>
</evidence>
<reference evidence="3" key="2">
    <citation type="submission" date="2013-12" db="EMBL/GenBank/DDBJ databases">
        <authorList>
            <person name="Yu Y."/>
            <person name="Lee S."/>
            <person name="de Baynast K."/>
            <person name="Wissotski M."/>
            <person name="Liu L."/>
            <person name="Talag J."/>
            <person name="Goicoechea J."/>
            <person name="Angelova A."/>
            <person name="Jetty R."/>
            <person name="Kudrna D."/>
            <person name="Golser W."/>
            <person name="Rivera L."/>
            <person name="Zhang J."/>
            <person name="Wing R."/>
        </authorList>
    </citation>
    <scope>NUCLEOTIDE SEQUENCE</scope>
</reference>
<protein>
    <submittedName>
        <fullName evidence="2">Uncharacterized protein</fullName>
    </submittedName>
</protein>
<name>A0A0D9X8G6_9ORYZ</name>
<keyword evidence="3" id="KW-1185">Reference proteome</keyword>
<reference evidence="2 3" key="1">
    <citation type="submission" date="2012-08" db="EMBL/GenBank/DDBJ databases">
        <title>Oryza genome evolution.</title>
        <authorList>
            <person name="Wing R.A."/>
        </authorList>
    </citation>
    <scope>NUCLEOTIDE SEQUENCE</scope>
</reference>
<dbReference type="EnsemblPlants" id="LPERR08G13770.3">
    <property type="protein sequence ID" value="LPERR08G13770.3"/>
    <property type="gene ID" value="LPERR08G13770"/>
</dbReference>
<proteinExistence type="predicted"/>
<evidence type="ECO:0000313" key="3">
    <source>
        <dbReference type="Proteomes" id="UP000032180"/>
    </source>
</evidence>
<organism evidence="2 3">
    <name type="scientific">Leersia perrieri</name>
    <dbReference type="NCBI Taxonomy" id="77586"/>
    <lineage>
        <taxon>Eukaryota</taxon>
        <taxon>Viridiplantae</taxon>
        <taxon>Streptophyta</taxon>
        <taxon>Embryophyta</taxon>
        <taxon>Tracheophyta</taxon>
        <taxon>Spermatophyta</taxon>
        <taxon>Magnoliopsida</taxon>
        <taxon>Liliopsida</taxon>
        <taxon>Poales</taxon>
        <taxon>Poaceae</taxon>
        <taxon>BOP clade</taxon>
        <taxon>Oryzoideae</taxon>
        <taxon>Oryzeae</taxon>
        <taxon>Oryzinae</taxon>
        <taxon>Leersia</taxon>
    </lineage>
</organism>